<reference evidence="1 2" key="1">
    <citation type="submission" date="2020-03" db="EMBL/GenBank/DDBJ databases">
        <authorList>
            <person name="Lai Q."/>
        </authorList>
    </citation>
    <scope>NUCLEOTIDE SEQUENCE [LARGE SCALE GENOMIC DNA]</scope>
    <source>
        <strain evidence="1 2">CCUG 25036</strain>
    </source>
</reference>
<dbReference type="SUPFAM" id="SSF143081">
    <property type="entry name" value="BB1717-like"/>
    <property type="match status" value="1"/>
</dbReference>
<dbReference type="Gene3D" id="3.90.1680.10">
    <property type="entry name" value="SOS response associated peptidase-like"/>
    <property type="match status" value="1"/>
</dbReference>
<gene>
    <name evidence="1" type="ORF">HBF25_21120</name>
</gene>
<comment type="caution">
    <text evidence="1">The sequence shown here is derived from an EMBL/GenBank/DDBJ whole genome shotgun (WGS) entry which is preliminary data.</text>
</comment>
<sequence length="212" mass="22920">MDACYELMPPWAVTGGARSALRALGIDPRAALGAYGVFPRIEPGSYAPVVCCVDGHPSLHGKRWGMLPGWSDRLALAARTAFVEADGAHERPAYREAFGSRRCLVPATGLLVAQDHDDALLARPVRGRLLCMAGLWNRSGDGVLSYSLLARGLNDRRDPVFIAPDAWSAWLSGSAEEAREALAGQAHVELRYYPSPYRSPITAYAHAGDEYA</sequence>
<protein>
    <submittedName>
        <fullName evidence="1">SOS response-associated peptidase</fullName>
    </submittedName>
</protein>
<evidence type="ECO:0000313" key="2">
    <source>
        <dbReference type="Proteomes" id="UP000490980"/>
    </source>
</evidence>
<accession>A0A7X5UE90</accession>
<dbReference type="Proteomes" id="UP000490980">
    <property type="component" value="Unassembled WGS sequence"/>
</dbReference>
<keyword evidence="2" id="KW-1185">Reference proteome</keyword>
<dbReference type="InterPro" id="IPR003738">
    <property type="entry name" value="SRAP"/>
</dbReference>
<dbReference type="EMBL" id="JAARLZ010000016">
    <property type="protein sequence ID" value="NII08891.1"/>
    <property type="molecule type" value="Genomic_DNA"/>
</dbReference>
<dbReference type="AlphaFoldDB" id="A0A7X5UE90"/>
<evidence type="ECO:0000313" key="1">
    <source>
        <dbReference type="EMBL" id="NII08891.1"/>
    </source>
</evidence>
<dbReference type="RefSeq" id="WP_166952546.1">
    <property type="nucleotide sequence ID" value="NZ_JAARLZ010000016.1"/>
</dbReference>
<name>A0A7X5UE90_9GAMM</name>
<dbReference type="GO" id="GO:0106300">
    <property type="term" value="P:protein-DNA covalent cross-linking repair"/>
    <property type="evidence" value="ECO:0007669"/>
    <property type="project" value="InterPro"/>
</dbReference>
<dbReference type="Pfam" id="PF02586">
    <property type="entry name" value="SRAP"/>
    <property type="match status" value="1"/>
</dbReference>
<organism evidence="1 2">
    <name type="scientific">Luteibacter anthropi</name>
    <dbReference type="NCBI Taxonomy" id="564369"/>
    <lineage>
        <taxon>Bacteria</taxon>
        <taxon>Pseudomonadati</taxon>
        <taxon>Pseudomonadota</taxon>
        <taxon>Gammaproteobacteria</taxon>
        <taxon>Lysobacterales</taxon>
        <taxon>Rhodanobacteraceae</taxon>
        <taxon>Luteibacter</taxon>
    </lineage>
</organism>
<dbReference type="GO" id="GO:0003697">
    <property type="term" value="F:single-stranded DNA binding"/>
    <property type="evidence" value="ECO:0007669"/>
    <property type="project" value="InterPro"/>
</dbReference>
<dbReference type="InterPro" id="IPR036590">
    <property type="entry name" value="SRAP-like"/>
</dbReference>
<proteinExistence type="predicted"/>